<feature type="transmembrane region" description="Helical" evidence="6">
    <location>
        <begin position="192"/>
        <end position="211"/>
    </location>
</feature>
<feature type="transmembrane region" description="Helical" evidence="6">
    <location>
        <begin position="125"/>
        <end position="144"/>
    </location>
</feature>
<dbReference type="GO" id="GO:0005886">
    <property type="term" value="C:plasma membrane"/>
    <property type="evidence" value="ECO:0007669"/>
    <property type="project" value="UniProtKB-SubCell"/>
</dbReference>
<keyword evidence="9" id="KW-1185">Reference proteome</keyword>
<dbReference type="Pfam" id="PF02588">
    <property type="entry name" value="YitT_membrane"/>
    <property type="match status" value="1"/>
</dbReference>
<evidence type="ECO:0000259" key="7">
    <source>
        <dbReference type="Pfam" id="PF10035"/>
    </source>
</evidence>
<evidence type="ECO:0000313" key="8">
    <source>
        <dbReference type="EMBL" id="BCN31765.1"/>
    </source>
</evidence>
<protein>
    <submittedName>
        <fullName evidence="8">Membrane protein</fullName>
    </submittedName>
</protein>
<keyword evidence="5 6" id="KW-0472">Membrane</keyword>
<dbReference type="PIRSF" id="PIRSF006483">
    <property type="entry name" value="Membrane_protein_YitT"/>
    <property type="match status" value="1"/>
</dbReference>
<evidence type="ECO:0000256" key="3">
    <source>
        <dbReference type="ARBA" id="ARBA00022692"/>
    </source>
</evidence>
<proteinExistence type="predicted"/>
<keyword evidence="3 6" id="KW-0812">Transmembrane</keyword>
<evidence type="ECO:0000256" key="6">
    <source>
        <dbReference type="SAM" id="Phobius"/>
    </source>
</evidence>
<feature type="domain" description="DUF2179" evidence="7">
    <location>
        <begin position="239"/>
        <end position="293"/>
    </location>
</feature>
<keyword evidence="2" id="KW-1003">Cell membrane</keyword>
<dbReference type="RefSeq" id="WP_271712859.1">
    <property type="nucleotide sequence ID" value="NZ_AP024169.1"/>
</dbReference>
<dbReference type="InterPro" id="IPR003740">
    <property type="entry name" value="YitT"/>
</dbReference>
<evidence type="ECO:0000256" key="4">
    <source>
        <dbReference type="ARBA" id="ARBA00022989"/>
    </source>
</evidence>
<dbReference type="InterPro" id="IPR051461">
    <property type="entry name" value="UPF0750_membrane"/>
</dbReference>
<dbReference type="InterPro" id="IPR015867">
    <property type="entry name" value="N-reg_PII/ATP_PRibTrfase_C"/>
</dbReference>
<gene>
    <name evidence="8" type="ORF">bsdtb5_30600</name>
</gene>
<dbReference type="KEGG" id="ahb:bsdtb5_30600"/>
<dbReference type="EMBL" id="AP024169">
    <property type="protein sequence ID" value="BCN31765.1"/>
    <property type="molecule type" value="Genomic_DNA"/>
</dbReference>
<dbReference type="PANTHER" id="PTHR33545:SF5">
    <property type="entry name" value="UPF0750 MEMBRANE PROTEIN YITT"/>
    <property type="match status" value="1"/>
</dbReference>
<name>A0A7R7EMP2_9FIRM</name>
<evidence type="ECO:0000313" key="9">
    <source>
        <dbReference type="Proteomes" id="UP000595897"/>
    </source>
</evidence>
<dbReference type="InterPro" id="IPR019264">
    <property type="entry name" value="DUF2179"/>
</dbReference>
<evidence type="ECO:0000256" key="5">
    <source>
        <dbReference type="ARBA" id="ARBA00023136"/>
    </source>
</evidence>
<dbReference type="PANTHER" id="PTHR33545">
    <property type="entry name" value="UPF0750 MEMBRANE PROTEIN YITT-RELATED"/>
    <property type="match status" value="1"/>
</dbReference>
<accession>A0A7R7EMP2</accession>
<feature type="transmembrane region" description="Helical" evidence="6">
    <location>
        <begin position="94"/>
        <end position="113"/>
    </location>
</feature>
<dbReference type="CDD" id="cd16380">
    <property type="entry name" value="YitT_C"/>
    <property type="match status" value="1"/>
</dbReference>
<feature type="transmembrane region" description="Helical" evidence="6">
    <location>
        <begin position="25"/>
        <end position="47"/>
    </location>
</feature>
<evidence type="ECO:0000256" key="2">
    <source>
        <dbReference type="ARBA" id="ARBA00022475"/>
    </source>
</evidence>
<comment type="subcellular location">
    <subcellularLocation>
        <location evidence="1">Cell membrane</location>
        <topology evidence="1">Multi-pass membrane protein</topology>
    </subcellularLocation>
</comment>
<dbReference type="AlphaFoldDB" id="A0A7R7EMP2"/>
<dbReference type="Proteomes" id="UP000595897">
    <property type="component" value="Chromosome"/>
</dbReference>
<feature type="transmembrane region" description="Helical" evidence="6">
    <location>
        <begin position="164"/>
        <end position="186"/>
    </location>
</feature>
<keyword evidence="4 6" id="KW-1133">Transmembrane helix</keyword>
<feature type="transmembrane region" description="Helical" evidence="6">
    <location>
        <begin position="67"/>
        <end position="87"/>
    </location>
</feature>
<sequence>MNEKSQHTKRIIDETKKAFHLKANLINILYILAGNTIYGLAIVMFILPNKLITGGTTGLALFFHHQWNVPMSIFITVFNVSMFLLGALFLGKRFALTTIVSTFYYPFIFSVMQNLDFLKNMTDDALLSVIFSGIMIGVGIGIVIKAGASTGGMDIPPLILNKKFGLSVSVVLYALDFVILLLQMLFANKEQVLYGILLVVIYTVVLDKVLFIGKSQLQVKIISEEYEKINHMVIHELDRGSTLIHANTGYCRNESLVVLTVITNRELPKLNEKVLEIDPQAFMIIHKVNEVKGRGFTTQKEYRNDEASVN</sequence>
<organism evidence="8 9">
    <name type="scientific">Anaeromicropila herbilytica</name>
    <dbReference type="NCBI Taxonomy" id="2785025"/>
    <lineage>
        <taxon>Bacteria</taxon>
        <taxon>Bacillati</taxon>
        <taxon>Bacillota</taxon>
        <taxon>Clostridia</taxon>
        <taxon>Lachnospirales</taxon>
        <taxon>Lachnospiraceae</taxon>
        <taxon>Anaeromicropila</taxon>
    </lineage>
</organism>
<dbReference type="Pfam" id="PF10035">
    <property type="entry name" value="DUF2179"/>
    <property type="match status" value="1"/>
</dbReference>
<reference evidence="8 9" key="1">
    <citation type="submission" date="2020-11" db="EMBL/GenBank/DDBJ databases">
        <title>Draft genome sequencing of a Lachnospiraceae strain isolated from anoxic soil subjected to BSD treatment.</title>
        <authorList>
            <person name="Uek A."/>
            <person name="Tonouchi A."/>
        </authorList>
    </citation>
    <scope>NUCLEOTIDE SEQUENCE [LARGE SCALE GENOMIC DNA]</scope>
    <source>
        <strain evidence="8 9">TB5</strain>
    </source>
</reference>
<evidence type="ECO:0000256" key="1">
    <source>
        <dbReference type="ARBA" id="ARBA00004651"/>
    </source>
</evidence>
<dbReference type="Gene3D" id="3.30.70.120">
    <property type="match status" value="1"/>
</dbReference>